<protein>
    <submittedName>
        <fullName evidence="1">Uncharacterized protein</fullName>
    </submittedName>
</protein>
<accession>A0A9N7UDS8</accession>
<name>A0A9N7UDS8_PLEPL</name>
<comment type="caution">
    <text evidence="1">The sequence shown here is derived from an EMBL/GenBank/DDBJ whole genome shotgun (WGS) entry which is preliminary data.</text>
</comment>
<dbReference type="EMBL" id="CADEAL010001199">
    <property type="protein sequence ID" value="CAB1430059.1"/>
    <property type="molecule type" value="Genomic_DNA"/>
</dbReference>
<sequence>MRCVQQAGTGAGPDRASRHSTSAVFLSACLWKASSHHLFAAACSLYMVMYSNANRTSAISAYRSEPLTWSQQPADITQRARAEEGAVALTYPNRRLCFLRLLLCSPAG</sequence>
<proteinExistence type="predicted"/>
<evidence type="ECO:0000313" key="1">
    <source>
        <dbReference type="EMBL" id="CAB1430059.1"/>
    </source>
</evidence>
<dbReference type="PROSITE" id="PS51257">
    <property type="entry name" value="PROKAR_LIPOPROTEIN"/>
    <property type="match status" value="1"/>
</dbReference>
<gene>
    <name evidence="1" type="ORF">PLEPLA_LOCUS18040</name>
</gene>
<reference evidence="1" key="1">
    <citation type="submission" date="2020-03" db="EMBL/GenBank/DDBJ databases">
        <authorList>
            <person name="Weist P."/>
        </authorList>
    </citation>
    <scope>NUCLEOTIDE SEQUENCE</scope>
</reference>
<dbReference type="Proteomes" id="UP001153269">
    <property type="component" value="Unassembled WGS sequence"/>
</dbReference>
<organism evidence="1 2">
    <name type="scientific">Pleuronectes platessa</name>
    <name type="common">European plaice</name>
    <dbReference type="NCBI Taxonomy" id="8262"/>
    <lineage>
        <taxon>Eukaryota</taxon>
        <taxon>Metazoa</taxon>
        <taxon>Chordata</taxon>
        <taxon>Craniata</taxon>
        <taxon>Vertebrata</taxon>
        <taxon>Euteleostomi</taxon>
        <taxon>Actinopterygii</taxon>
        <taxon>Neopterygii</taxon>
        <taxon>Teleostei</taxon>
        <taxon>Neoteleostei</taxon>
        <taxon>Acanthomorphata</taxon>
        <taxon>Carangaria</taxon>
        <taxon>Pleuronectiformes</taxon>
        <taxon>Pleuronectoidei</taxon>
        <taxon>Pleuronectidae</taxon>
        <taxon>Pleuronectes</taxon>
    </lineage>
</organism>
<keyword evidence="2" id="KW-1185">Reference proteome</keyword>
<evidence type="ECO:0000313" key="2">
    <source>
        <dbReference type="Proteomes" id="UP001153269"/>
    </source>
</evidence>
<dbReference type="AlphaFoldDB" id="A0A9N7UDS8"/>